<protein>
    <recommendedName>
        <fullName evidence="4">HTH marR-type domain-containing protein</fullName>
    </recommendedName>
</protein>
<dbReference type="Gene3D" id="1.10.10.10">
    <property type="entry name" value="Winged helix-like DNA-binding domain superfamily/Winged helix DNA-binding domain"/>
    <property type="match status" value="1"/>
</dbReference>
<dbReference type="SUPFAM" id="SSF46785">
    <property type="entry name" value="Winged helix' DNA-binding domain"/>
    <property type="match status" value="1"/>
</dbReference>
<dbReference type="InterPro" id="IPR036388">
    <property type="entry name" value="WH-like_DNA-bd_sf"/>
</dbReference>
<dbReference type="InterPro" id="IPR036390">
    <property type="entry name" value="WH_DNA-bd_sf"/>
</dbReference>
<evidence type="ECO:0000259" key="4">
    <source>
        <dbReference type="PROSITE" id="PS50995"/>
    </source>
</evidence>
<proteinExistence type="predicted"/>
<dbReference type="Pfam" id="PF12802">
    <property type="entry name" value="MarR_2"/>
    <property type="match status" value="1"/>
</dbReference>
<dbReference type="PROSITE" id="PS50995">
    <property type="entry name" value="HTH_MARR_2"/>
    <property type="match status" value="1"/>
</dbReference>
<dbReference type="InterPro" id="IPR039422">
    <property type="entry name" value="MarR/SlyA-like"/>
</dbReference>
<evidence type="ECO:0000313" key="6">
    <source>
        <dbReference type="Proteomes" id="UP001501509"/>
    </source>
</evidence>
<keyword evidence="3" id="KW-0804">Transcription</keyword>
<feature type="domain" description="HTH marR-type" evidence="4">
    <location>
        <begin position="23"/>
        <end position="155"/>
    </location>
</feature>
<sequence length="158" mass="17535">MNISVLNGTLWAPMEATSTGRRERDPGRLLALVERRVAARLAAALTPAGCGLDEWRVMSLLADGHGHAMSEIADYALLPPPTLTKLIDRMVSANRVHRRVDDADRRRVLVFLTPRGREQYDTLAAAIDDEWERLASVVGREEMDLLGVLLSRLASRLP</sequence>
<dbReference type="InterPro" id="IPR000835">
    <property type="entry name" value="HTH_MarR-typ"/>
</dbReference>
<evidence type="ECO:0000256" key="3">
    <source>
        <dbReference type="ARBA" id="ARBA00023163"/>
    </source>
</evidence>
<gene>
    <name evidence="5" type="ORF">GCM10010411_53100</name>
</gene>
<evidence type="ECO:0000256" key="1">
    <source>
        <dbReference type="ARBA" id="ARBA00023015"/>
    </source>
</evidence>
<accession>A0ABP6CFH8</accession>
<dbReference type="Proteomes" id="UP001501509">
    <property type="component" value="Unassembled WGS sequence"/>
</dbReference>
<dbReference type="SMART" id="SM00347">
    <property type="entry name" value="HTH_MARR"/>
    <property type="match status" value="1"/>
</dbReference>
<evidence type="ECO:0000256" key="2">
    <source>
        <dbReference type="ARBA" id="ARBA00023125"/>
    </source>
</evidence>
<organism evidence="5 6">
    <name type="scientific">Actinomadura fulvescens</name>
    <dbReference type="NCBI Taxonomy" id="46160"/>
    <lineage>
        <taxon>Bacteria</taxon>
        <taxon>Bacillati</taxon>
        <taxon>Actinomycetota</taxon>
        <taxon>Actinomycetes</taxon>
        <taxon>Streptosporangiales</taxon>
        <taxon>Thermomonosporaceae</taxon>
        <taxon>Actinomadura</taxon>
    </lineage>
</organism>
<name>A0ABP6CFH8_9ACTN</name>
<comment type="caution">
    <text evidence="5">The sequence shown here is derived from an EMBL/GenBank/DDBJ whole genome shotgun (WGS) entry which is preliminary data.</text>
</comment>
<dbReference type="PRINTS" id="PR00598">
    <property type="entry name" value="HTHMARR"/>
</dbReference>
<keyword evidence="6" id="KW-1185">Reference proteome</keyword>
<dbReference type="EMBL" id="BAAATD010000007">
    <property type="protein sequence ID" value="GAA2611894.1"/>
    <property type="molecule type" value="Genomic_DNA"/>
</dbReference>
<keyword evidence="1" id="KW-0805">Transcription regulation</keyword>
<keyword evidence="2" id="KW-0238">DNA-binding</keyword>
<dbReference type="PANTHER" id="PTHR33164:SF64">
    <property type="entry name" value="TRANSCRIPTIONAL REGULATOR SLYA"/>
    <property type="match status" value="1"/>
</dbReference>
<evidence type="ECO:0000313" key="5">
    <source>
        <dbReference type="EMBL" id="GAA2611894.1"/>
    </source>
</evidence>
<dbReference type="PANTHER" id="PTHR33164">
    <property type="entry name" value="TRANSCRIPTIONAL REGULATOR, MARR FAMILY"/>
    <property type="match status" value="1"/>
</dbReference>
<reference evidence="6" key="1">
    <citation type="journal article" date="2019" name="Int. J. Syst. Evol. Microbiol.">
        <title>The Global Catalogue of Microorganisms (GCM) 10K type strain sequencing project: providing services to taxonomists for standard genome sequencing and annotation.</title>
        <authorList>
            <consortium name="The Broad Institute Genomics Platform"/>
            <consortium name="The Broad Institute Genome Sequencing Center for Infectious Disease"/>
            <person name="Wu L."/>
            <person name="Ma J."/>
        </authorList>
    </citation>
    <scope>NUCLEOTIDE SEQUENCE [LARGE SCALE GENOMIC DNA]</scope>
    <source>
        <strain evidence="6">JCM 6833</strain>
    </source>
</reference>